<feature type="signal peptide" evidence="2">
    <location>
        <begin position="1"/>
        <end position="22"/>
    </location>
</feature>
<dbReference type="Proteomes" id="UP000325113">
    <property type="component" value="Unassembled WGS sequence"/>
</dbReference>
<feature type="compositionally biased region" description="Acidic residues" evidence="1">
    <location>
        <begin position="167"/>
        <end position="183"/>
    </location>
</feature>
<feature type="chain" id="PRO_5036136747" evidence="2">
    <location>
        <begin position="23"/>
        <end position="195"/>
    </location>
</feature>
<evidence type="ECO:0000313" key="6">
    <source>
        <dbReference type="Proteomes" id="UP000325113"/>
    </source>
</evidence>
<feature type="region of interest" description="Disordered" evidence="1">
    <location>
        <begin position="165"/>
        <end position="195"/>
    </location>
</feature>
<accession>A0A5A8C7R6</accession>
<evidence type="ECO:0000313" key="3">
    <source>
        <dbReference type="EMBL" id="KAA0149156.1"/>
    </source>
</evidence>
<evidence type="ECO:0000313" key="4">
    <source>
        <dbReference type="EMBL" id="KAA0172566.1"/>
    </source>
</evidence>
<protein>
    <submittedName>
        <fullName evidence="3">Uncharacterized protein</fullName>
    </submittedName>
</protein>
<gene>
    <name evidence="4" type="ORF">FNF27_05921</name>
    <name evidence="3" type="ORF">FNF31_07262</name>
</gene>
<keyword evidence="2" id="KW-0732">Signal</keyword>
<sequence length="195" mass="20939">MGLKTLLASAACLALASQGADASLRGDPRQQAVLDAASEMRFPILFKNNWEPRARGNKWRITNQNEDSRSTAPEMQTYFDTTCKAAYPSAAFQALLDQSHITLEKACHSADKHITVSVLGAQRGDGQPVGHCHLKCSDCTTVQPADPDHPTAAEAGCDAYWAALAVADDDDEEEQDSEAEEEQSQSGDGASDDVQ</sequence>
<evidence type="ECO:0000256" key="1">
    <source>
        <dbReference type="SAM" id="MobiDB-lite"/>
    </source>
</evidence>
<comment type="caution">
    <text evidence="3">The sequence shown here is derived from an EMBL/GenBank/DDBJ whole genome shotgun (WGS) entry which is preliminary data.</text>
</comment>
<evidence type="ECO:0000256" key="2">
    <source>
        <dbReference type="SAM" id="SignalP"/>
    </source>
</evidence>
<dbReference type="Proteomes" id="UP000322899">
    <property type="component" value="Unassembled WGS sequence"/>
</dbReference>
<proteinExistence type="predicted"/>
<organism evidence="3 6">
    <name type="scientific">Cafeteria roenbergensis</name>
    <name type="common">Marine flagellate</name>
    <dbReference type="NCBI Taxonomy" id="33653"/>
    <lineage>
        <taxon>Eukaryota</taxon>
        <taxon>Sar</taxon>
        <taxon>Stramenopiles</taxon>
        <taxon>Bigyra</taxon>
        <taxon>Opalozoa</taxon>
        <taxon>Bicosoecida</taxon>
        <taxon>Cafeteriaceae</taxon>
        <taxon>Cafeteria</taxon>
    </lineage>
</organism>
<reference evidence="5 6" key="1">
    <citation type="submission" date="2019-07" db="EMBL/GenBank/DDBJ databases">
        <title>Genomes of Cafeteria roenbergensis.</title>
        <authorList>
            <person name="Fischer M.G."/>
            <person name="Hackl T."/>
            <person name="Roman M."/>
        </authorList>
    </citation>
    <scope>NUCLEOTIDE SEQUENCE [LARGE SCALE GENOMIC DNA]</scope>
    <source>
        <strain evidence="3 6">Cflag</strain>
        <strain evidence="4 5">E4-10P</strain>
    </source>
</reference>
<name>A0A5A8C7R6_CAFRO</name>
<dbReference type="EMBL" id="VLTO01000046">
    <property type="protein sequence ID" value="KAA0172566.1"/>
    <property type="molecule type" value="Genomic_DNA"/>
</dbReference>
<evidence type="ECO:0000313" key="5">
    <source>
        <dbReference type="Proteomes" id="UP000322899"/>
    </source>
</evidence>
<dbReference type="EMBL" id="VLTM01000139">
    <property type="protein sequence ID" value="KAA0149156.1"/>
    <property type="molecule type" value="Genomic_DNA"/>
</dbReference>
<dbReference type="AlphaFoldDB" id="A0A5A8C7R6"/>